<evidence type="ECO:0000313" key="1">
    <source>
        <dbReference type="EMBL" id="GCC48898.1"/>
    </source>
</evidence>
<protein>
    <submittedName>
        <fullName evidence="1">Uncharacterized protein</fullName>
    </submittedName>
</protein>
<name>A0A401U1X4_CHIPU</name>
<accession>A0A401U1X4</accession>
<dbReference type="AntiFam" id="ANF00115">
    <property type="entry name" value="Shadow ORF (opposite Oplah)"/>
</dbReference>
<sequence length="120" mass="13262">MAAALIGIVEQDDVARRDILEALFDRERRPRQRADMHRNVIGLRDQPPAGIADRQREIAAGIEDLRIGGAKHGFAHLLDDRRQAVLDDGTSDRIDLGRRGHVTSGSSGTDRYLIVTAVEV</sequence>
<reference evidence="1 2" key="1">
    <citation type="journal article" date="2018" name="Nat. Ecol. Evol.">
        <title>Shark genomes provide insights into elasmobranch evolution and the origin of vertebrates.</title>
        <authorList>
            <person name="Hara Y"/>
            <person name="Yamaguchi K"/>
            <person name="Onimaru K"/>
            <person name="Kadota M"/>
            <person name="Koyanagi M"/>
            <person name="Keeley SD"/>
            <person name="Tatsumi K"/>
            <person name="Tanaka K"/>
            <person name="Motone F"/>
            <person name="Kageyama Y"/>
            <person name="Nozu R"/>
            <person name="Adachi N"/>
            <person name="Nishimura O"/>
            <person name="Nakagawa R"/>
            <person name="Tanegashima C"/>
            <person name="Kiyatake I"/>
            <person name="Matsumoto R"/>
            <person name="Murakumo K"/>
            <person name="Nishida K"/>
            <person name="Terakita A"/>
            <person name="Kuratani S"/>
            <person name="Sato K"/>
            <person name="Hyodo S Kuraku.S."/>
        </authorList>
    </citation>
    <scope>NUCLEOTIDE SEQUENCE [LARGE SCALE GENOMIC DNA]</scope>
</reference>
<proteinExistence type="predicted"/>
<gene>
    <name evidence="1" type="ORF">chiPu_0033201</name>
</gene>
<keyword evidence="2" id="KW-1185">Reference proteome</keyword>
<comment type="caution">
    <text evidence="1">The sequence shown here is derived from an EMBL/GenBank/DDBJ whole genome shotgun (WGS) entry which is preliminary data.</text>
</comment>
<dbReference type="Proteomes" id="UP000287033">
    <property type="component" value="Unassembled WGS sequence"/>
</dbReference>
<organism evidence="1 2">
    <name type="scientific">Chiloscyllium punctatum</name>
    <name type="common">Brownbanded bambooshark</name>
    <name type="synonym">Hemiscyllium punctatum</name>
    <dbReference type="NCBI Taxonomy" id="137246"/>
    <lineage>
        <taxon>Eukaryota</taxon>
        <taxon>Metazoa</taxon>
        <taxon>Chordata</taxon>
        <taxon>Craniata</taxon>
        <taxon>Vertebrata</taxon>
        <taxon>Chondrichthyes</taxon>
        <taxon>Elasmobranchii</taxon>
        <taxon>Galeomorphii</taxon>
        <taxon>Galeoidea</taxon>
        <taxon>Orectolobiformes</taxon>
        <taxon>Hemiscylliidae</taxon>
        <taxon>Chiloscyllium</taxon>
    </lineage>
</organism>
<dbReference type="AlphaFoldDB" id="A0A401U1X4"/>
<dbReference type="EMBL" id="BEZZ01256925">
    <property type="protein sequence ID" value="GCC48898.1"/>
    <property type="molecule type" value="Genomic_DNA"/>
</dbReference>
<evidence type="ECO:0000313" key="2">
    <source>
        <dbReference type="Proteomes" id="UP000287033"/>
    </source>
</evidence>